<dbReference type="Proteomes" id="UP001057279">
    <property type="component" value="Linkage Group LG17"/>
</dbReference>
<proteinExistence type="predicted"/>
<accession>A0ACB9UH93</accession>
<reference evidence="1" key="1">
    <citation type="submission" date="2022-03" db="EMBL/GenBank/DDBJ databases">
        <title>Genomic analyses of argali, domestic sheep and their hybrids provide insights into chromosomal evolution, heterosis and genetic basis of agronomic traits.</title>
        <authorList>
            <person name="Li M."/>
        </authorList>
    </citation>
    <scope>NUCLEOTIDE SEQUENCE</scope>
    <source>
        <strain evidence="1">F1 hybrid</strain>
    </source>
</reference>
<comment type="caution">
    <text evidence="1">The sequence shown here is derived from an EMBL/GenBank/DDBJ whole genome shotgun (WGS) entry which is preliminary data.</text>
</comment>
<dbReference type="EMBL" id="CM043042">
    <property type="protein sequence ID" value="KAI4569083.1"/>
    <property type="molecule type" value="Genomic_DNA"/>
</dbReference>
<gene>
    <name evidence="1" type="ORF">MJG53_014701</name>
</gene>
<keyword evidence="2" id="KW-1185">Reference proteome</keyword>
<evidence type="ECO:0000313" key="2">
    <source>
        <dbReference type="Proteomes" id="UP001057279"/>
    </source>
</evidence>
<sequence length="176" mass="18857">MEGLEARAAAPRTRQGSCRASHQQLPGTQVSSRPSPHSPAHLIRALVCLFHPQPPVPAPSHGHACPQACPLCWVVVSSGPSDSSIWRPRASPVTLSPAALARRPRHVSQGCTHPAPPPPMKPRPRDDLPKQSQNPPSPSLVCTDLMRTTVPSCVGHCSCLQLARLHPLRFLCDSSS</sequence>
<name>A0ACB9UH93_9CETA</name>
<organism evidence="1 2">
    <name type="scientific">Ovis ammon polii x Ovis aries</name>
    <dbReference type="NCBI Taxonomy" id="2918886"/>
    <lineage>
        <taxon>Eukaryota</taxon>
        <taxon>Metazoa</taxon>
        <taxon>Chordata</taxon>
        <taxon>Craniata</taxon>
        <taxon>Vertebrata</taxon>
        <taxon>Euteleostomi</taxon>
        <taxon>Mammalia</taxon>
        <taxon>Eutheria</taxon>
        <taxon>Laurasiatheria</taxon>
        <taxon>Artiodactyla</taxon>
        <taxon>Ruminantia</taxon>
        <taxon>Pecora</taxon>
        <taxon>Bovidae</taxon>
        <taxon>Caprinae</taxon>
        <taxon>Ovis</taxon>
    </lineage>
</organism>
<evidence type="ECO:0000313" key="1">
    <source>
        <dbReference type="EMBL" id="KAI4569083.1"/>
    </source>
</evidence>
<protein>
    <submittedName>
        <fullName evidence="1">Uncharacterized protein</fullName>
    </submittedName>
</protein>